<protein>
    <recommendedName>
        <fullName evidence="2">CCHC-type domain-containing protein</fullName>
    </recommendedName>
</protein>
<evidence type="ECO:0000259" key="2">
    <source>
        <dbReference type="PROSITE" id="PS50158"/>
    </source>
</evidence>
<dbReference type="Proteomes" id="UP000233837">
    <property type="component" value="Unassembled WGS sequence"/>
</dbReference>
<dbReference type="InterPro" id="IPR001878">
    <property type="entry name" value="Znf_CCHC"/>
</dbReference>
<reference evidence="3 4" key="1">
    <citation type="journal article" date="2016" name="Sci. Rep.">
        <title>The Dendrobium catenatum Lindl. genome sequence provides insights into polysaccharide synthase, floral development and adaptive evolution.</title>
        <authorList>
            <person name="Zhang G.Q."/>
            <person name="Xu Q."/>
            <person name="Bian C."/>
            <person name="Tsai W.C."/>
            <person name="Yeh C.M."/>
            <person name="Liu K.W."/>
            <person name="Yoshida K."/>
            <person name="Zhang L.S."/>
            <person name="Chang S.B."/>
            <person name="Chen F."/>
            <person name="Shi Y."/>
            <person name="Su Y.Y."/>
            <person name="Zhang Y.Q."/>
            <person name="Chen L.J."/>
            <person name="Yin Y."/>
            <person name="Lin M."/>
            <person name="Huang H."/>
            <person name="Deng H."/>
            <person name="Wang Z.W."/>
            <person name="Zhu S.L."/>
            <person name="Zhao X."/>
            <person name="Deng C."/>
            <person name="Niu S.C."/>
            <person name="Huang J."/>
            <person name="Wang M."/>
            <person name="Liu G.H."/>
            <person name="Yang H.J."/>
            <person name="Xiao X.J."/>
            <person name="Hsiao Y.Y."/>
            <person name="Wu W.L."/>
            <person name="Chen Y.Y."/>
            <person name="Mitsuda N."/>
            <person name="Ohme-Takagi M."/>
            <person name="Luo Y.B."/>
            <person name="Van de Peer Y."/>
            <person name="Liu Z.J."/>
        </authorList>
    </citation>
    <scope>NUCLEOTIDE SEQUENCE [LARGE SCALE GENOMIC DNA]</scope>
    <source>
        <tissue evidence="3">The whole plant</tissue>
    </source>
</reference>
<dbReference type="AlphaFoldDB" id="A0A2I0VTP0"/>
<reference evidence="3 4" key="2">
    <citation type="journal article" date="2017" name="Nature">
        <title>The Apostasia genome and the evolution of orchids.</title>
        <authorList>
            <person name="Zhang G.Q."/>
            <person name="Liu K.W."/>
            <person name="Li Z."/>
            <person name="Lohaus R."/>
            <person name="Hsiao Y.Y."/>
            <person name="Niu S.C."/>
            <person name="Wang J.Y."/>
            <person name="Lin Y.C."/>
            <person name="Xu Q."/>
            <person name="Chen L.J."/>
            <person name="Yoshida K."/>
            <person name="Fujiwara S."/>
            <person name="Wang Z.W."/>
            <person name="Zhang Y.Q."/>
            <person name="Mitsuda N."/>
            <person name="Wang M."/>
            <person name="Liu G.H."/>
            <person name="Pecoraro L."/>
            <person name="Huang H.X."/>
            <person name="Xiao X.J."/>
            <person name="Lin M."/>
            <person name="Wu X.Y."/>
            <person name="Wu W.L."/>
            <person name="Chen Y.Y."/>
            <person name="Chang S.B."/>
            <person name="Sakamoto S."/>
            <person name="Ohme-Takagi M."/>
            <person name="Yagi M."/>
            <person name="Zeng S.J."/>
            <person name="Shen C.Y."/>
            <person name="Yeh C.M."/>
            <person name="Luo Y.B."/>
            <person name="Tsai W.C."/>
            <person name="Van de Peer Y."/>
            <person name="Liu Z.J."/>
        </authorList>
    </citation>
    <scope>NUCLEOTIDE SEQUENCE [LARGE SCALE GENOMIC DNA]</scope>
    <source>
        <tissue evidence="3">The whole plant</tissue>
    </source>
</reference>
<gene>
    <name evidence="3" type="ORF">MA16_Dca015046</name>
</gene>
<evidence type="ECO:0000256" key="1">
    <source>
        <dbReference type="PROSITE-ProRule" id="PRU00047"/>
    </source>
</evidence>
<keyword evidence="1" id="KW-0479">Metal-binding</keyword>
<accession>A0A2I0VTP0</accession>
<feature type="domain" description="CCHC-type" evidence="2">
    <location>
        <begin position="101"/>
        <end position="114"/>
    </location>
</feature>
<dbReference type="GO" id="GO:0003676">
    <property type="term" value="F:nucleic acid binding"/>
    <property type="evidence" value="ECO:0007669"/>
    <property type="project" value="InterPro"/>
</dbReference>
<organism evidence="3 4">
    <name type="scientific">Dendrobium catenatum</name>
    <dbReference type="NCBI Taxonomy" id="906689"/>
    <lineage>
        <taxon>Eukaryota</taxon>
        <taxon>Viridiplantae</taxon>
        <taxon>Streptophyta</taxon>
        <taxon>Embryophyta</taxon>
        <taxon>Tracheophyta</taxon>
        <taxon>Spermatophyta</taxon>
        <taxon>Magnoliopsida</taxon>
        <taxon>Liliopsida</taxon>
        <taxon>Asparagales</taxon>
        <taxon>Orchidaceae</taxon>
        <taxon>Epidendroideae</taxon>
        <taxon>Malaxideae</taxon>
        <taxon>Dendrobiinae</taxon>
        <taxon>Dendrobium</taxon>
    </lineage>
</organism>
<name>A0A2I0VTP0_9ASPA</name>
<proteinExistence type="predicted"/>
<dbReference type="GO" id="GO:0008270">
    <property type="term" value="F:zinc ion binding"/>
    <property type="evidence" value="ECO:0007669"/>
    <property type="project" value="UniProtKB-KW"/>
</dbReference>
<dbReference type="PANTHER" id="PTHR31286:SF180">
    <property type="entry name" value="OS10G0362600 PROTEIN"/>
    <property type="match status" value="1"/>
</dbReference>
<keyword evidence="4" id="KW-1185">Reference proteome</keyword>
<evidence type="ECO:0000313" key="3">
    <source>
        <dbReference type="EMBL" id="PKU66786.1"/>
    </source>
</evidence>
<dbReference type="InterPro" id="IPR040256">
    <property type="entry name" value="At4g02000-like"/>
</dbReference>
<dbReference type="PANTHER" id="PTHR31286">
    <property type="entry name" value="GLYCINE-RICH CELL WALL STRUCTURAL PROTEIN 1.8-LIKE"/>
    <property type="match status" value="1"/>
</dbReference>
<keyword evidence="1" id="KW-0863">Zinc-finger</keyword>
<evidence type="ECO:0000313" key="4">
    <source>
        <dbReference type="Proteomes" id="UP000233837"/>
    </source>
</evidence>
<dbReference type="EMBL" id="KZ503243">
    <property type="protein sequence ID" value="PKU66786.1"/>
    <property type="molecule type" value="Genomic_DNA"/>
</dbReference>
<dbReference type="PROSITE" id="PS50158">
    <property type="entry name" value="ZF_CCHC"/>
    <property type="match status" value="1"/>
</dbReference>
<sequence length="169" mass="19439">MDRWTTGFSSSSFKGLTAPIWIRMPNLPLQCWDEFNICRIASMVGTPYLIDGNIFHWSRREFGRVCVRIKLDEKLPLGVWVEGNLGKFYQNIEYERLHTFCFTCGKLRHLKEDCSRKVSADNQIKLAIGNQANEDILVEASKVKDTVSKSNANNVYNGNGYGPWIHVEY</sequence>
<keyword evidence="1" id="KW-0862">Zinc</keyword>